<dbReference type="OrthoDB" id="5428863at2759"/>
<dbReference type="PANTHER" id="PTHR33112">
    <property type="entry name" value="DOMAIN PROTEIN, PUTATIVE-RELATED"/>
    <property type="match status" value="1"/>
</dbReference>
<reference evidence="2 3" key="1">
    <citation type="journal article" date="2018" name="Sci. Rep.">
        <title>Comparative genomics provides insights into the lifestyle and reveals functional heterogeneity of dark septate endophytic fungi.</title>
        <authorList>
            <person name="Knapp D.G."/>
            <person name="Nemeth J.B."/>
            <person name="Barry K."/>
            <person name="Hainaut M."/>
            <person name="Henrissat B."/>
            <person name="Johnson J."/>
            <person name="Kuo A."/>
            <person name="Lim J.H.P."/>
            <person name="Lipzen A."/>
            <person name="Nolan M."/>
            <person name="Ohm R.A."/>
            <person name="Tamas L."/>
            <person name="Grigoriev I.V."/>
            <person name="Spatafora J.W."/>
            <person name="Nagy L.G."/>
            <person name="Kovacs G.M."/>
        </authorList>
    </citation>
    <scope>NUCLEOTIDE SEQUENCE [LARGE SCALE GENOMIC DNA]</scope>
    <source>
        <strain evidence="2 3">DSE2036</strain>
    </source>
</reference>
<dbReference type="EMBL" id="KZ805665">
    <property type="protein sequence ID" value="PVH92601.1"/>
    <property type="molecule type" value="Genomic_DNA"/>
</dbReference>
<evidence type="ECO:0000313" key="3">
    <source>
        <dbReference type="Proteomes" id="UP000244855"/>
    </source>
</evidence>
<feature type="domain" description="Heterokaryon incompatibility" evidence="1">
    <location>
        <begin position="128"/>
        <end position="278"/>
    </location>
</feature>
<dbReference type="AlphaFoldDB" id="A0A2V1D3J2"/>
<gene>
    <name evidence="2" type="ORF">DM02DRAFT_543308</name>
</gene>
<protein>
    <submittedName>
        <fullName evidence="2">HET-domain-containing protein</fullName>
    </submittedName>
</protein>
<evidence type="ECO:0000259" key="1">
    <source>
        <dbReference type="Pfam" id="PF06985"/>
    </source>
</evidence>
<organism evidence="2 3">
    <name type="scientific">Periconia macrospinosa</name>
    <dbReference type="NCBI Taxonomy" id="97972"/>
    <lineage>
        <taxon>Eukaryota</taxon>
        <taxon>Fungi</taxon>
        <taxon>Dikarya</taxon>
        <taxon>Ascomycota</taxon>
        <taxon>Pezizomycotina</taxon>
        <taxon>Dothideomycetes</taxon>
        <taxon>Pleosporomycetidae</taxon>
        <taxon>Pleosporales</taxon>
        <taxon>Massarineae</taxon>
        <taxon>Periconiaceae</taxon>
        <taxon>Periconia</taxon>
    </lineage>
</organism>
<name>A0A2V1D3J2_9PLEO</name>
<dbReference type="Pfam" id="PF06985">
    <property type="entry name" value="HET"/>
    <property type="match status" value="1"/>
</dbReference>
<keyword evidence="3" id="KW-1185">Reference proteome</keyword>
<dbReference type="Proteomes" id="UP000244855">
    <property type="component" value="Unassembled WGS sequence"/>
</dbReference>
<proteinExistence type="predicted"/>
<dbReference type="PANTHER" id="PTHR33112:SF12">
    <property type="entry name" value="HETEROKARYON INCOMPATIBILITY DOMAIN-CONTAINING PROTEIN"/>
    <property type="match status" value="1"/>
</dbReference>
<dbReference type="STRING" id="97972.A0A2V1D3J2"/>
<evidence type="ECO:0000313" key="2">
    <source>
        <dbReference type="EMBL" id="PVH92601.1"/>
    </source>
</evidence>
<sequence length="474" mass="53295">MPKKQKLSHEPAKTLTLDTQITNAYLDDQYSPGIFCSDDEGEIGPRELLPYVPYVEKTIDTSSYAWTQKDFRPAETVKNWLQTCDKQHRNRGGCSIGPHATDSPWSRPLLLIDVVKGCLVHTPPDAAYVALSYTWGKNSSSSTCTLKENIARFKETGGLIASEETLPKTVKDAVEFVEQIGLRYLWVDRFCIVQDETVAKQSQLDAMGKIYAGSYLTIIAAESNDASGPLYIANNRSKRVDYDSQIGKSNPSGTDILVHHTCRLMLTAWYSRAWTLQEYLFSKRKVVFQDGTVNWECGISAWHETQQVSMETVPELKSEHNHARASSIAHLKDDSTGLDFPSWPDMSRYARLVSLFNVRELSFPEDVLDAFAGFLSHLSRVFPGGIISGIPAMCFDAALLWQPYRAMDRRKPIKMSASDAVLPSWSWAGWAGTLNSESWRSAANYLFEGEETYLSPQTTWKTISTVEWSYSISL</sequence>
<dbReference type="InterPro" id="IPR010730">
    <property type="entry name" value="HET"/>
</dbReference>
<feature type="non-terminal residue" evidence="2">
    <location>
        <position position="474"/>
    </location>
</feature>
<accession>A0A2V1D3J2</accession>